<keyword evidence="2" id="KW-1185">Reference proteome</keyword>
<sequence length="124" mass="13700">MNNISAFPKLCIEVKMPASNNIEERVILSKNLTVRTINSVQQELLQSIEKNKSTTIELSDDCQVDISFIQLMEAARIYAGTAGKHIALARPASNAALDVLQRSGVLEGMSDDDAKFWLHQKGIQ</sequence>
<accession>A0ABV0M9T7</accession>
<protein>
    <submittedName>
        <fullName evidence="1">STAS domain-containing protein</fullName>
    </submittedName>
</protein>
<evidence type="ECO:0000313" key="2">
    <source>
        <dbReference type="Proteomes" id="UP001496627"/>
    </source>
</evidence>
<comment type="caution">
    <text evidence="1">The sequence shown here is derived from an EMBL/GenBank/DDBJ whole genome shotgun (WGS) entry which is preliminary data.</text>
</comment>
<reference evidence="1 2" key="1">
    <citation type="submission" date="2024-05" db="EMBL/GenBank/DDBJ databases">
        <title>Neorhizobium sp. Rsf11, a plant growth promoting and heavy metal resistant PAH-degrader.</title>
        <authorList>
            <person name="Golubev S.N."/>
            <person name="Muratova A.Y."/>
            <person name="Markelova M.I."/>
        </authorList>
    </citation>
    <scope>NUCLEOTIDE SEQUENCE [LARGE SCALE GENOMIC DNA]</scope>
    <source>
        <strain evidence="1 2">Rsf11</strain>
    </source>
</reference>
<organism evidence="1 2">
    <name type="scientific">Neorhizobium phenanthreniclasticum</name>
    <dbReference type="NCBI Taxonomy" id="3157917"/>
    <lineage>
        <taxon>Bacteria</taxon>
        <taxon>Pseudomonadati</taxon>
        <taxon>Pseudomonadota</taxon>
        <taxon>Alphaproteobacteria</taxon>
        <taxon>Hyphomicrobiales</taxon>
        <taxon>Rhizobiaceae</taxon>
        <taxon>Rhizobium/Agrobacterium group</taxon>
        <taxon>Neorhizobium</taxon>
    </lineage>
</organism>
<evidence type="ECO:0000313" key="1">
    <source>
        <dbReference type="EMBL" id="MEQ1408536.1"/>
    </source>
</evidence>
<proteinExistence type="predicted"/>
<dbReference type="Proteomes" id="UP001496627">
    <property type="component" value="Unassembled WGS sequence"/>
</dbReference>
<gene>
    <name evidence="1" type="ORF">ABK249_26745</name>
</gene>
<dbReference type="EMBL" id="JBEAAL010000027">
    <property type="protein sequence ID" value="MEQ1408536.1"/>
    <property type="molecule type" value="Genomic_DNA"/>
</dbReference>
<name>A0ABV0M9T7_9HYPH</name>
<dbReference type="RefSeq" id="WP_152601137.1">
    <property type="nucleotide sequence ID" value="NZ_JBEAAL010000027.1"/>
</dbReference>